<evidence type="ECO:0000313" key="2">
    <source>
        <dbReference type="Proteomes" id="UP000663722"/>
    </source>
</evidence>
<sequence length="295" mass="34871">MKFLLTPRLDFVFKKLFTQDTEILTDLVNCVLDLPGDRRILSVEVRNPAILPEELTKKFIILDIRATDDQNRHYDIEMQVRRYASYSKRILYYLSRMYSEQLESGEDYETLRPVIGIHFLDYTEFPKYEKTFHFRFELRDRNHPALRLTEDMCLHLFELPKLRRMTETCGNKNLLEWLHFFNHAHEEGDKKMREHYTNPKVRKAFDVLEKLSADDITRQHAEMREKALKDEVSMLAAAERKGMEKGVKEGMEKKGRETARSLIVMGKLSPDEIAQVTGLSLNEVRELRENEGTSH</sequence>
<organism evidence="1 2">
    <name type="scientific">Desulfonema magnum</name>
    <dbReference type="NCBI Taxonomy" id="45655"/>
    <lineage>
        <taxon>Bacteria</taxon>
        <taxon>Pseudomonadati</taxon>
        <taxon>Thermodesulfobacteriota</taxon>
        <taxon>Desulfobacteria</taxon>
        <taxon>Desulfobacterales</taxon>
        <taxon>Desulfococcaceae</taxon>
        <taxon>Desulfonema</taxon>
    </lineage>
</organism>
<dbReference type="InterPro" id="IPR010106">
    <property type="entry name" value="RpnA"/>
</dbReference>
<accession>A0A975BKR6</accession>
<dbReference type="PANTHER" id="PTHR41317">
    <property type="entry name" value="PD-(D_E)XK NUCLEASE FAMILY TRANSPOSASE"/>
    <property type="match status" value="1"/>
</dbReference>
<gene>
    <name evidence="1" type="ORF">dnm_029540</name>
</gene>
<evidence type="ECO:0000313" key="1">
    <source>
        <dbReference type="EMBL" id="QTA86928.1"/>
    </source>
</evidence>
<dbReference type="PANTHER" id="PTHR41317:SF1">
    <property type="entry name" value="PD-(D_E)XK NUCLEASE FAMILY TRANSPOSASE"/>
    <property type="match status" value="1"/>
</dbReference>
<reference evidence="1" key="1">
    <citation type="journal article" date="2021" name="Microb. Physiol.">
        <title>Proteogenomic Insights into the Physiology of Marine, Sulfate-Reducing, Filamentous Desulfonema limicola and Desulfonema magnum.</title>
        <authorList>
            <person name="Schnaars V."/>
            <person name="Wohlbrand L."/>
            <person name="Scheve S."/>
            <person name="Hinrichs C."/>
            <person name="Reinhardt R."/>
            <person name="Rabus R."/>
        </authorList>
    </citation>
    <scope>NUCLEOTIDE SEQUENCE</scope>
    <source>
        <strain evidence="1">4be13</strain>
    </source>
</reference>
<keyword evidence="2" id="KW-1185">Reference proteome</keyword>
<proteinExistence type="predicted"/>
<dbReference type="RefSeq" id="WP_207682341.1">
    <property type="nucleotide sequence ID" value="NZ_CP061800.1"/>
</dbReference>
<dbReference type="KEGG" id="dmm:dnm_029540"/>
<dbReference type="Pfam" id="PF12784">
    <property type="entry name" value="PDDEXK_2"/>
    <property type="match status" value="1"/>
</dbReference>
<dbReference type="Proteomes" id="UP000663722">
    <property type="component" value="Chromosome"/>
</dbReference>
<dbReference type="EMBL" id="CP061800">
    <property type="protein sequence ID" value="QTA86928.1"/>
    <property type="molecule type" value="Genomic_DNA"/>
</dbReference>
<protein>
    <submittedName>
        <fullName evidence="1">Transposase, RpnA-like</fullName>
    </submittedName>
</protein>
<dbReference type="NCBIfam" id="TIGR01784">
    <property type="entry name" value="T_den_put_tspse"/>
    <property type="match status" value="1"/>
</dbReference>
<dbReference type="AlphaFoldDB" id="A0A975BKR6"/>
<name>A0A975BKR6_9BACT</name>